<dbReference type="VEuPathDB" id="FungiDB:JI435_445250"/>
<protein>
    <submittedName>
        <fullName evidence="1">Uncharacterized protein</fullName>
    </submittedName>
</protein>
<gene>
    <name evidence="1" type="ORF">JI435_445250</name>
</gene>
<organism evidence="1 2">
    <name type="scientific">Phaeosphaeria nodorum (strain SN15 / ATCC MYA-4574 / FGSC 10173)</name>
    <name type="common">Glume blotch fungus</name>
    <name type="synonym">Parastagonospora nodorum</name>
    <dbReference type="NCBI Taxonomy" id="321614"/>
    <lineage>
        <taxon>Eukaryota</taxon>
        <taxon>Fungi</taxon>
        <taxon>Dikarya</taxon>
        <taxon>Ascomycota</taxon>
        <taxon>Pezizomycotina</taxon>
        <taxon>Dothideomycetes</taxon>
        <taxon>Pleosporomycetidae</taxon>
        <taxon>Pleosporales</taxon>
        <taxon>Pleosporineae</taxon>
        <taxon>Phaeosphaeriaceae</taxon>
        <taxon>Parastagonospora</taxon>
    </lineage>
</organism>
<name>A0A7U2IA37_PHANO</name>
<evidence type="ECO:0000313" key="2">
    <source>
        <dbReference type="Proteomes" id="UP000663193"/>
    </source>
</evidence>
<dbReference type="Proteomes" id="UP000663193">
    <property type="component" value="Chromosome 20"/>
</dbReference>
<dbReference type="EMBL" id="CP069042">
    <property type="protein sequence ID" value="QRD06057.1"/>
    <property type="molecule type" value="Genomic_DNA"/>
</dbReference>
<keyword evidence="2" id="KW-1185">Reference proteome</keyword>
<evidence type="ECO:0000313" key="1">
    <source>
        <dbReference type="EMBL" id="QRD06057.1"/>
    </source>
</evidence>
<proteinExistence type="predicted"/>
<sequence>MVPANGYVEQTTTPKLSRSCFTLTIDHDSPPSWNKLPSIELRSVRKYARAVAVFRPTSFAHLSLLLTLSYSSLARWLDVPPPRSKVAHAYDARILKVALKQDGMSSSSGRRDA</sequence>
<dbReference type="AlphaFoldDB" id="A0A7U2IA37"/>
<reference evidence="2" key="1">
    <citation type="journal article" date="2021" name="BMC Genomics">
        <title>Chromosome-level genome assembly and manually-curated proteome of model necrotroph Parastagonospora nodorum Sn15 reveals a genome-wide trove of candidate effector homologs, and redundancy of virulence-related functions within an accessory chromosome.</title>
        <authorList>
            <person name="Bertazzoni S."/>
            <person name="Jones D.A.B."/>
            <person name="Phan H.T."/>
            <person name="Tan K.-C."/>
            <person name="Hane J.K."/>
        </authorList>
    </citation>
    <scope>NUCLEOTIDE SEQUENCE [LARGE SCALE GENOMIC DNA]</scope>
    <source>
        <strain evidence="2">SN15 / ATCC MYA-4574 / FGSC 10173)</strain>
    </source>
</reference>
<accession>A0A7U2IA37</accession>